<feature type="region of interest" description="Disordered" evidence="1">
    <location>
        <begin position="1"/>
        <end position="21"/>
    </location>
</feature>
<dbReference type="Proteomes" id="UP000234275">
    <property type="component" value="Unassembled WGS sequence"/>
</dbReference>
<dbReference type="RefSeq" id="XP_024700957.1">
    <property type="nucleotide sequence ID" value="XM_024843009.1"/>
</dbReference>
<proteinExistence type="predicted"/>
<sequence>MPLGLSPKGRDRVSVSALSKQERPLAPGTVPLEKFHRIPRGLSYPPPLRPLAWLPKWSCCDDKVPLTGDSVSLLCLSLVLSLSIPVGTENGLLRIGSFFWLCFSADGRTD</sequence>
<organism evidence="2 3">
    <name type="scientific">Aspergillus steynii IBT 23096</name>
    <dbReference type="NCBI Taxonomy" id="1392250"/>
    <lineage>
        <taxon>Eukaryota</taxon>
        <taxon>Fungi</taxon>
        <taxon>Dikarya</taxon>
        <taxon>Ascomycota</taxon>
        <taxon>Pezizomycotina</taxon>
        <taxon>Eurotiomycetes</taxon>
        <taxon>Eurotiomycetidae</taxon>
        <taxon>Eurotiales</taxon>
        <taxon>Aspergillaceae</taxon>
        <taxon>Aspergillus</taxon>
        <taxon>Aspergillus subgen. Circumdati</taxon>
    </lineage>
</organism>
<dbReference type="EMBL" id="MSFO01000007">
    <property type="protein sequence ID" value="PLB45655.1"/>
    <property type="molecule type" value="Genomic_DNA"/>
</dbReference>
<evidence type="ECO:0000256" key="1">
    <source>
        <dbReference type="SAM" id="MobiDB-lite"/>
    </source>
</evidence>
<evidence type="ECO:0000313" key="2">
    <source>
        <dbReference type="EMBL" id="PLB45655.1"/>
    </source>
</evidence>
<comment type="caution">
    <text evidence="2">The sequence shown here is derived from an EMBL/GenBank/DDBJ whole genome shotgun (WGS) entry which is preliminary data.</text>
</comment>
<dbReference type="GeneID" id="36550708"/>
<gene>
    <name evidence="2" type="ORF">P170DRAFT_248571</name>
</gene>
<dbReference type="AlphaFoldDB" id="A0A2I2FYD7"/>
<accession>A0A2I2FYD7</accession>
<reference evidence="2 3" key="1">
    <citation type="submission" date="2016-12" db="EMBL/GenBank/DDBJ databases">
        <title>The genomes of Aspergillus section Nigri reveals drivers in fungal speciation.</title>
        <authorList>
            <consortium name="DOE Joint Genome Institute"/>
            <person name="Vesth T.C."/>
            <person name="Nybo J."/>
            <person name="Theobald S."/>
            <person name="Brandl J."/>
            <person name="Frisvad J.C."/>
            <person name="Nielsen K.F."/>
            <person name="Lyhne E.K."/>
            <person name="Kogle M.E."/>
            <person name="Kuo A."/>
            <person name="Riley R."/>
            <person name="Clum A."/>
            <person name="Nolan M."/>
            <person name="Lipzen A."/>
            <person name="Salamov A."/>
            <person name="Henrissat B."/>
            <person name="Wiebenga A."/>
            <person name="De Vries R.P."/>
            <person name="Grigoriev I.V."/>
            <person name="Mortensen U.H."/>
            <person name="Andersen M.R."/>
            <person name="Baker S.E."/>
        </authorList>
    </citation>
    <scope>NUCLEOTIDE SEQUENCE [LARGE SCALE GENOMIC DNA]</scope>
    <source>
        <strain evidence="2 3">IBT 23096</strain>
    </source>
</reference>
<protein>
    <submittedName>
        <fullName evidence="2">Uncharacterized protein</fullName>
    </submittedName>
</protein>
<name>A0A2I2FYD7_9EURO</name>
<dbReference type="VEuPathDB" id="FungiDB:P170DRAFT_248571"/>
<keyword evidence="3" id="KW-1185">Reference proteome</keyword>
<evidence type="ECO:0000313" key="3">
    <source>
        <dbReference type="Proteomes" id="UP000234275"/>
    </source>
</evidence>